<accession>A0ABQ2QGF2</accession>
<gene>
    <name evidence="4" type="ORF">GCM10009410_10320</name>
</gene>
<dbReference type="InterPro" id="IPR011460">
    <property type="entry name" value="Lcl_C"/>
</dbReference>
<keyword evidence="5" id="KW-1185">Reference proteome</keyword>
<reference evidence="5" key="1">
    <citation type="journal article" date="2019" name="Int. J. Syst. Evol. Microbiol.">
        <title>The Global Catalogue of Microorganisms (GCM) 10K type strain sequencing project: providing services to taxonomists for standard genome sequencing and annotation.</title>
        <authorList>
            <consortium name="The Broad Institute Genomics Platform"/>
            <consortium name="The Broad Institute Genome Sequencing Center for Infectious Disease"/>
            <person name="Wu L."/>
            <person name="Ma J."/>
        </authorList>
    </citation>
    <scope>NUCLEOTIDE SEQUENCE [LARGE SCALE GENOMIC DNA]</scope>
    <source>
        <strain evidence="5">JCM 32305</strain>
    </source>
</reference>
<keyword evidence="2" id="KW-0732">Signal</keyword>
<protein>
    <recommendedName>
        <fullName evidence="3">Lcl C-terminal domain-containing protein</fullName>
    </recommendedName>
</protein>
<dbReference type="PANTHER" id="PTHR35812">
    <property type="entry name" value="LIPOPROTEIN"/>
    <property type="match status" value="1"/>
</dbReference>
<evidence type="ECO:0000313" key="5">
    <source>
        <dbReference type="Proteomes" id="UP000654004"/>
    </source>
</evidence>
<evidence type="ECO:0000313" key="4">
    <source>
        <dbReference type="EMBL" id="GGP79710.1"/>
    </source>
</evidence>
<dbReference type="PROSITE" id="PS51257">
    <property type="entry name" value="PROKAR_LIPOPROTEIN"/>
    <property type="match status" value="1"/>
</dbReference>
<feature type="chain" id="PRO_5046101214" description="Lcl C-terminal domain-containing protein" evidence="2">
    <location>
        <begin position="28"/>
        <end position="488"/>
    </location>
</feature>
<dbReference type="Pfam" id="PF07603">
    <property type="entry name" value="Lcl_C"/>
    <property type="match status" value="2"/>
</dbReference>
<dbReference type="Proteomes" id="UP000654004">
    <property type="component" value="Unassembled WGS sequence"/>
</dbReference>
<evidence type="ECO:0000256" key="1">
    <source>
        <dbReference type="SAM" id="MobiDB-lite"/>
    </source>
</evidence>
<sequence length="488" mass="53589">MSVQTKLTQVSIIVMLLLIGGCGSSSSDDSVEASETTVSESTDSDDNSSTAYSYAIADSAQNVCYNNNIEISCPTSSLDDFYGQDAQILNGSAQSYTTNVSDDGDITVTDNVTGIIWTQSPEMNNDGEITSADKLSSSAAATYCEALDYAGQTDWQLPNVKQLYSLMNFQGTDPTSDDLTYLQPFIDWDYFDFAYGSTDGERIIDSQYATTSKFYNGQGTEMMFGVNFADGRIKGYTEAFYNGDKTYFVMCMRGNTDYATNDFIDNGDHTVTDNATNLMWAQSDSGSDFDETEGTVTESTGFDYTKLDWTDADGNGLIIADDTDLAGAMLWQDAFTYVDAMNAANYLGYSDWRLPNIKELHSLVEYTEELADTDYAVIDDIFNITTITDENGEADYGLYWSSTTHAADGFYSDDTDLNTTYGNAASYVAFGKALGYDSDAGRWIDVHGAGAQRSDPKIWDGEDYSGGYGPQLDSVRIYNYVRLVRDVN</sequence>
<evidence type="ECO:0000259" key="3">
    <source>
        <dbReference type="Pfam" id="PF07603"/>
    </source>
</evidence>
<name>A0ABQ2QGF2_9GAMM</name>
<feature type="signal peptide" evidence="2">
    <location>
        <begin position="1"/>
        <end position="27"/>
    </location>
</feature>
<comment type="caution">
    <text evidence="4">The sequence shown here is derived from an EMBL/GenBank/DDBJ whole genome shotgun (WGS) entry which is preliminary data.</text>
</comment>
<dbReference type="EMBL" id="BMQW01000002">
    <property type="protein sequence ID" value="GGP79710.1"/>
    <property type="molecule type" value="Genomic_DNA"/>
</dbReference>
<feature type="domain" description="Lcl C-terminal" evidence="3">
    <location>
        <begin position="107"/>
        <end position="252"/>
    </location>
</feature>
<evidence type="ECO:0000256" key="2">
    <source>
        <dbReference type="SAM" id="SignalP"/>
    </source>
</evidence>
<feature type="region of interest" description="Disordered" evidence="1">
    <location>
        <begin position="24"/>
        <end position="49"/>
    </location>
</feature>
<proteinExistence type="predicted"/>
<organism evidence="4 5">
    <name type="scientific">Shewanella ulleungensis</name>
    <dbReference type="NCBI Taxonomy" id="2282699"/>
    <lineage>
        <taxon>Bacteria</taxon>
        <taxon>Pseudomonadati</taxon>
        <taxon>Pseudomonadota</taxon>
        <taxon>Gammaproteobacteria</taxon>
        <taxon>Alteromonadales</taxon>
        <taxon>Shewanellaceae</taxon>
        <taxon>Shewanella</taxon>
    </lineage>
</organism>
<feature type="domain" description="Lcl C-terminal" evidence="3">
    <location>
        <begin position="270"/>
        <end position="409"/>
    </location>
</feature>
<dbReference type="PANTHER" id="PTHR35812:SF1">
    <property type="entry name" value="LIPOPROTEIN"/>
    <property type="match status" value="1"/>
</dbReference>
<dbReference type="RefSeq" id="WP_188954022.1">
    <property type="nucleotide sequence ID" value="NZ_BMQW01000002.1"/>
</dbReference>